<evidence type="ECO:0000259" key="7">
    <source>
        <dbReference type="PROSITE" id="PS51225"/>
    </source>
</evidence>
<feature type="transmembrane region" description="Helical" evidence="6">
    <location>
        <begin position="117"/>
        <end position="139"/>
    </location>
</feature>
<dbReference type="PANTHER" id="PTHR22776">
    <property type="entry name" value="MARVEL-CONTAINING POTENTIAL LIPID RAFT-ASSOCIATED PROTEIN"/>
    <property type="match status" value="1"/>
</dbReference>
<dbReference type="KEGG" id="char:105907621"/>
<keyword evidence="3 6" id="KW-1133">Transmembrane helix</keyword>
<sequence length="186" mass="20972">MANLFVKLLPFLKDSSFCDSSLFRLSVIIMDMDTGYRPRLPSGGAIFVTLPDMFYVLEIIFGGLVWTLVASTLIEPNNPQAWVMTVSLFCFCTTLIWMFIFACGTHNNSRGWAAADVFYHFLATVLYLSAAVPLAKVTIDMGDLVSRNTTQDKYYKMDISASVFAYIATLLYFVHAVFSAVRWKTF</sequence>
<accession>A0A6P3W761</accession>
<reference evidence="9" key="1">
    <citation type="submission" date="2025-08" db="UniProtKB">
        <authorList>
            <consortium name="RefSeq"/>
        </authorList>
    </citation>
    <scope>IDENTIFICATION</scope>
</reference>
<dbReference type="InterPro" id="IPR013295">
    <property type="entry name" value="MAL"/>
</dbReference>
<dbReference type="PROSITE" id="PS51225">
    <property type="entry name" value="MARVEL"/>
    <property type="match status" value="1"/>
</dbReference>
<evidence type="ECO:0000256" key="1">
    <source>
        <dbReference type="ARBA" id="ARBA00004141"/>
    </source>
</evidence>
<dbReference type="GO" id="GO:0042552">
    <property type="term" value="P:myelination"/>
    <property type="evidence" value="ECO:0007669"/>
    <property type="project" value="TreeGrafter"/>
</dbReference>
<dbReference type="GO" id="GO:0016020">
    <property type="term" value="C:membrane"/>
    <property type="evidence" value="ECO:0007669"/>
    <property type="project" value="UniProtKB-SubCell"/>
</dbReference>
<dbReference type="PRINTS" id="PR01884">
    <property type="entry name" value="MALPROTEIN"/>
</dbReference>
<comment type="subcellular location">
    <subcellularLocation>
        <location evidence="1">Membrane</location>
        <topology evidence="1">Multi-pass membrane protein</topology>
    </subcellularLocation>
</comment>
<feature type="transmembrane region" description="Helical" evidence="6">
    <location>
        <begin position="45"/>
        <end position="69"/>
    </location>
</feature>
<name>A0A6P3W761_CLUHA</name>
<dbReference type="GO" id="GO:0019911">
    <property type="term" value="F:structural constituent of myelin sheath"/>
    <property type="evidence" value="ECO:0007669"/>
    <property type="project" value="TreeGrafter"/>
</dbReference>
<organism evidence="8 9">
    <name type="scientific">Clupea harengus</name>
    <name type="common">Atlantic herring</name>
    <dbReference type="NCBI Taxonomy" id="7950"/>
    <lineage>
        <taxon>Eukaryota</taxon>
        <taxon>Metazoa</taxon>
        <taxon>Chordata</taxon>
        <taxon>Craniata</taxon>
        <taxon>Vertebrata</taxon>
        <taxon>Euteleostomi</taxon>
        <taxon>Actinopterygii</taxon>
        <taxon>Neopterygii</taxon>
        <taxon>Teleostei</taxon>
        <taxon>Clupei</taxon>
        <taxon>Clupeiformes</taxon>
        <taxon>Clupeoidei</taxon>
        <taxon>Clupeidae</taxon>
        <taxon>Clupea</taxon>
    </lineage>
</organism>
<evidence type="ECO:0000256" key="4">
    <source>
        <dbReference type="ARBA" id="ARBA00023136"/>
    </source>
</evidence>
<evidence type="ECO:0000256" key="6">
    <source>
        <dbReference type="SAM" id="Phobius"/>
    </source>
</evidence>
<protein>
    <submittedName>
        <fullName evidence="9">Myelin and lymphocyte protein-like isoform X1</fullName>
    </submittedName>
</protein>
<dbReference type="Pfam" id="PF01284">
    <property type="entry name" value="MARVEL"/>
    <property type="match status" value="1"/>
</dbReference>
<gene>
    <name evidence="9" type="primary">LOC105907621</name>
</gene>
<feature type="transmembrane region" description="Helical" evidence="6">
    <location>
        <begin position="159"/>
        <end position="181"/>
    </location>
</feature>
<keyword evidence="4 5" id="KW-0472">Membrane</keyword>
<dbReference type="AlphaFoldDB" id="A0A6P3W761"/>
<evidence type="ECO:0000313" key="9">
    <source>
        <dbReference type="RefSeq" id="XP_012691439.2"/>
    </source>
</evidence>
<feature type="domain" description="MARVEL" evidence="7">
    <location>
        <begin position="46"/>
        <end position="184"/>
    </location>
</feature>
<proteinExistence type="predicted"/>
<dbReference type="RefSeq" id="XP_012691439.2">
    <property type="nucleotide sequence ID" value="XM_012835985.2"/>
</dbReference>
<dbReference type="InterPro" id="IPR008253">
    <property type="entry name" value="Marvel"/>
</dbReference>
<feature type="transmembrane region" description="Helical" evidence="6">
    <location>
        <begin position="81"/>
        <end position="105"/>
    </location>
</feature>
<evidence type="ECO:0000256" key="5">
    <source>
        <dbReference type="PROSITE-ProRule" id="PRU00581"/>
    </source>
</evidence>
<evidence type="ECO:0000256" key="2">
    <source>
        <dbReference type="ARBA" id="ARBA00022692"/>
    </source>
</evidence>
<evidence type="ECO:0000256" key="3">
    <source>
        <dbReference type="ARBA" id="ARBA00022989"/>
    </source>
</evidence>
<keyword evidence="2 5" id="KW-0812">Transmembrane</keyword>
<evidence type="ECO:0000313" key="8">
    <source>
        <dbReference type="Proteomes" id="UP000515152"/>
    </source>
</evidence>
<dbReference type="PANTHER" id="PTHR22776:SF94">
    <property type="entry name" value="MAL, T CELL DIFFERENTIATION PROTEIN A"/>
    <property type="match status" value="1"/>
</dbReference>
<keyword evidence="8" id="KW-1185">Reference proteome</keyword>
<dbReference type="InterPro" id="IPR050578">
    <property type="entry name" value="MARVEL-CKLF_proteins"/>
</dbReference>
<dbReference type="GeneID" id="105907621"/>
<dbReference type="Proteomes" id="UP000515152">
    <property type="component" value="Chromosome 26"/>
</dbReference>